<dbReference type="InterPro" id="IPR006917">
    <property type="entry name" value="SOUL_heme-bd"/>
</dbReference>
<gene>
    <name evidence="1" type="ORF">CKO45_22210</name>
</gene>
<dbReference type="Pfam" id="PF04832">
    <property type="entry name" value="SOUL"/>
    <property type="match status" value="1"/>
</dbReference>
<sequence>MIGVRSGTEEPRFQVVDRVGEVEIRRYAPRLAAETTVAAAQEAAARNEGFRRLAGFIFGANRGQARIAMTAPVAQSPEKIAMTAPVAQERAGEGAWTIRFFMPARYTRETLPQPEDPRVTIAEVPAATVAVLRYAGVPNAAAAQARRAALLAALRGSPWQPAGEAEDWYYDPPWTLPPLRRNEAVVPVTPRPPGA</sequence>
<dbReference type="EMBL" id="NRSG01000230">
    <property type="protein sequence ID" value="MBK1660934.1"/>
    <property type="molecule type" value="Genomic_DNA"/>
</dbReference>
<dbReference type="InterPro" id="IPR011256">
    <property type="entry name" value="Reg_factor_effector_dom_sf"/>
</dbReference>
<keyword evidence="2" id="KW-1185">Reference proteome</keyword>
<organism evidence="1 2">
    <name type="scientific">Paracraurococcus ruber</name>
    <dbReference type="NCBI Taxonomy" id="77675"/>
    <lineage>
        <taxon>Bacteria</taxon>
        <taxon>Pseudomonadati</taxon>
        <taxon>Pseudomonadota</taxon>
        <taxon>Alphaproteobacteria</taxon>
        <taxon>Acetobacterales</taxon>
        <taxon>Roseomonadaceae</taxon>
        <taxon>Paracraurococcus</taxon>
    </lineage>
</organism>
<dbReference type="PANTHER" id="PTHR11220">
    <property type="entry name" value="HEME-BINDING PROTEIN-RELATED"/>
    <property type="match status" value="1"/>
</dbReference>
<reference evidence="1 2" key="1">
    <citation type="journal article" date="2020" name="Microorganisms">
        <title>Osmotic Adaptation and Compatible Solute Biosynthesis of Phototrophic Bacteria as Revealed from Genome Analyses.</title>
        <authorList>
            <person name="Imhoff J.F."/>
            <person name="Rahn T."/>
            <person name="Kunzel S."/>
            <person name="Keller A."/>
            <person name="Neulinger S.C."/>
        </authorList>
    </citation>
    <scope>NUCLEOTIDE SEQUENCE [LARGE SCALE GENOMIC DNA]</scope>
    <source>
        <strain evidence="1 2">DSM 15382</strain>
    </source>
</reference>
<dbReference type="Gene3D" id="3.20.80.10">
    <property type="entry name" value="Regulatory factor, effector binding domain"/>
    <property type="match status" value="1"/>
</dbReference>
<proteinExistence type="predicted"/>
<accession>A0ABS1D4Z2</accession>
<dbReference type="PANTHER" id="PTHR11220:SF58">
    <property type="entry name" value="SOUL HEME-BINDING FAMILY PROTEIN"/>
    <property type="match status" value="1"/>
</dbReference>
<comment type="caution">
    <text evidence="1">The sequence shown here is derived from an EMBL/GenBank/DDBJ whole genome shotgun (WGS) entry which is preliminary data.</text>
</comment>
<name>A0ABS1D4Z2_9PROT</name>
<protein>
    <submittedName>
        <fullName evidence="1">Heme-binding protein</fullName>
    </submittedName>
</protein>
<dbReference type="Proteomes" id="UP000697995">
    <property type="component" value="Unassembled WGS sequence"/>
</dbReference>
<evidence type="ECO:0000313" key="2">
    <source>
        <dbReference type="Proteomes" id="UP000697995"/>
    </source>
</evidence>
<dbReference type="SUPFAM" id="SSF55136">
    <property type="entry name" value="Probable bacterial effector-binding domain"/>
    <property type="match status" value="1"/>
</dbReference>
<evidence type="ECO:0000313" key="1">
    <source>
        <dbReference type="EMBL" id="MBK1660934.1"/>
    </source>
</evidence>